<dbReference type="EMBL" id="CAFABE010000040">
    <property type="protein sequence ID" value="CAB4828905.1"/>
    <property type="molecule type" value="Genomic_DNA"/>
</dbReference>
<dbReference type="InterPro" id="IPR043519">
    <property type="entry name" value="NT_sf"/>
</dbReference>
<organism evidence="2">
    <name type="scientific">freshwater metagenome</name>
    <dbReference type="NCBI Taxonomy" id="449393"/>
    <lineage>
        <taxon>unclassified sequences</taxon>
        <taxon>metagenomes</taxon>
        <taxon>ecological metagenomes</taxon>
    </lineage>
</organism>
<dbReference type="Gene3D" id="3.30.460.10">
    <property type="entry name" value="Beta Polymerase, domain 2"/>
    <property type="match status" value="1"/>
</dbReference>
<proteinExistence type="predicted"/>
<dbReference type="EMBL" id="CAFBPM010000033">
    <property type="protein sequence ID" value="CAB5032418.1"/>
    <property type="molecule type" value="Genomic_DNA"/>
</dbReference>
<dbReference type="InterPro" id="IPR041633">
    <property type="entry name" value="Polbeta"/>
</dbReference>
<evidence type="ECO:0000259" key="1">
    <source>
        <dbReference type="Pfam" id="PF18765"/>
    </source>
</evidence>
<accession>A0A6J7A804</accession>
<dbReference type="PANTHER" id="PTHR43449">
    <property type="entry name" value="NUCLEOTIDYLTRANSFERASE"/>
    <property type="match status" value="1"/>
</dbReference>
<feature type="domain" description="Polymerase beta nucleotidyltransferase" evidence="1">
    <location>
        <begin position="107"/>
        <end position="146"/>
    </location>
</feature>
<dbReference type="CDD" id="cd05403">
    <property type="entry name" value="NT_KNTase_like"/>
    <property type="match status" value="1"/>
</dbReference>
<evidence type="ECO:0000313" key="4">
    <source>
        <dbReference type="EMBL" id="CAB5032418.1"/>
    </source>
</evidence>
<dbReference type="EMBL" id="CAFBLT010000002">
    <property type="protein sequence ID" value="CAB4880839.1"/>
    <property type="molecule type" value="Genomic_DNA"/>
</dbReference>
<sequence length="208" mass="22745">MDLSRPIASVMPNGHGAVLAVLARTDEGLSGRRISELTQGGLSQKGTNNILTELVDSGIALCQDAPPAKLYRLNRKHLAANAIVVLSHLRRRLFQAIGNSISLWKIKPQEVWVFGSAARGDGSTKSDIDIAIIRSDGIDSDDETWNSQLHLLSEDVLGWSGNHASILQYTVSEFSKLRTNGERVFEEILQDGVKISLRPSEDLFESAI</sequence>
<name>A0A6J7A804_9ZZZZ</name>
<dbReference type="PANTHER" id="PTHR43449:SF1">
    <property type="entry name" value="POLYMERASE BETA NUCLEOTIDYLTRANSFERASE DOMAIN-CONTAINING PROTEIN"/>
    <property type="match status" value="1"/>
</dbReference>
<dbReference type="AlphaFoldDB" id="A0A6J7A804"/>
<reference evidence="2" key="1">
    <citation type="submission" date="2020-05" db="EMBL/GenBank/DDBJ databases">
        <authorList>
            <person name="Chiriac C."/>
            <person name="Salcher M."/>
            <person name="Ghai R."/>
            <person name="Kavagutti S V."/>
        </authorList>
    </citation>
    <scope>NUCLEOTIDE SEQUENCE</scope>
</reference>
<dbReference type="Pfam" id="PF18765">
    <property type="entry name" value="Polbeta"/>
    <property type="match status" value="1"/>
</dbReference>
<protein>
    <submittedName>
        <fullName evidence="2">Unannotated protein</fullName>
    </submittedName>
</protein>
<gene>
    <name evidence="2" type="ORF">UFOPK3164_00970</name>
    <name evidence="3" type="ORF">UFOPK3427_01455</name>
    <name evidence="4" type="ORF">UFOPK4112_01824</name>
</gene>
<evidence type="ECO:0000313" key="3">
    <source>
        <dbReference type="EMBL" id="CAB4880839.1"/>
    </source>
</evidence>
<evidence type="ECO:0000313" key="2">
    <source>
        <dbReference type="EMBL" id="CAB4828905.1"/>
    </source>
</evidence>
<dbReference type="SUPFAM" id="SSF81301">
    <property type="entry name" value="Nucleotidyltransferase"/>
    <property type="match status" value="1"/>
</dbReference>